<name>A0A6J4TM55_9ACTN</name>
<feature type="compositionally biased region" description="Basic and acidic residues" evidence="1">
    <location>
        <begin position="270"/>
        <end position="281"/>
    </location>
</feature>
<protein>
    <submittedName>
        <fullName evidence="2">5,10-methylenetetrahydrofolate reductase</fullName>
        <ecNumber evidence="2">1.5.1.20</ecNumber>
    </submittedName>
</protein>
<feature type="compositionally biased region" description="Basic residues" evidence="1">
    <location>
        <begin position="42"/>
        <end position="55"/>
    </location>
</feature>
<organism evidence="2">
    <name type="scientific">uncultured Solirubrobacteraceae bacterium</name>
    <dbReference type="NCBI Taxonomy" id="1162706"/>
    <lineage>
        <taxon>Bacteria</taxon>
        <taxon>Bacillati</taxon>
        <taxon>Actinomycetota</taxon>
        <taxon>Thermoleophilia</taxon>
        <taxon>Solirubrobacterales</taxon>
        <taxon>Solirubrobacteraceae</taxon>
        <taxon>environmental samples</taxon>
    </lineage>
</organism>
<feature type="region of interest" description="Disordered" evidence="1">
    <location>
        <begin position="1"/>
        <end position="293"/>
    </location>
</feature>
<dbReference type="EMBL" id="CADCVO010000591">
    <property type="protein sequence ID" value="CAA9526981.1"/>
    <property type="molecule type" value="Genomic_DNA"/>
</dbReference>
<keyword evidence="2" id="KW-0560">Oxidoreductase</keyword>
<feature type="non-terminal residue" evidence="2">
    <location>
        <position position="1"/>
    </location>
</feature>
<feature type="non-terminal residue" evidence="2">
    <location>
        <position position="293"/>
    </location>
</feature>
<dbReference type="EC" id="1.5.1.20" evidence="2"/>
<dbReference type="GO" id="GO:0004489">
    <property type="term" value="F:methylenetetrahydrofolate reductase [NAD(P)H] activity"/>
    <property type="evidence" value="ECO:0007669"/>
    <property type="project" value="UniProtKB-EC"/>
</dbReference>
<accession>A0A6J4TM55</accession>
<gene>
    <name evidence="2" type="ORF">AVDCRST_MAG13-3826</name>
</gene>
<evidence type="ECO:0000256" key="1">
    <source>
        <dbReference type="SAM" id="MobiDB-lite"/>
    </source>
</evidence>
<evidence type="ECO:0000313" key="2">
    <source>
        <dbReference type="EMBL" id="CAA9526981.1"/>
    </source>
</evidence>
<feature type="compositionally biased region" description="Low complexity" evidence="1">
    <location>
        <begin position="27"/>
        <end position="41"/>
    </location>
</feature>
<proteinExistence type="predicted"/>
<sequence length="293" mass="32260">AHRSAARPQRAARLLVRVLPPQDGRGRAQPRARAAGAQAARPRLRLRHLRGRRIHAREDDRPRLADQGGLRPGGDGPPDVRQRHHGRAAAHAGPDARRGRGQRPGPPRRPAARPGALDEDGRRPGVLPRARRAPARGLRLRDRRCGVPRDAHPRLLAGGRPAVPQGEGRRGRAVPHHADVLRQPLLLRLRRPRAGGGDRRADRAGRHADPEPRRHQAHDRAVGRAPARGPARAARGPARERRGGRRARRGVRHAPVRRSSARRRAGHPLHHPESLPRHTCDPQRPPAHAALAL</sequence>
<feature type="compositionally biased region" description="Low complexity" evidence="1">
    <location>
        <begin position="223"/>
        <end position="236"/>
    </location>
</feature>
<reference evidence="2" key="1">
    <citation type="submission" date="2020-02" db="EMBL/GenBank/DDBJ databases">
        <authorList>
            <person name="Meier V. D."/>
        </authorList>
    </citation>
    <scope>NUCLEOTIDE SEQUENCE</scope>
    <source>
        <strain evidence="2">AVDCRST_MAG13</strain>
    </source>
</reference>
<feature type="compositionally biased region" description="Basic and acidic residues" evidence="1">
    <location>
        <begin position="196"/>
        <end position="222"/>
    </location>
</feature>
<feature type="compositionally biased region" description="Basic and acidic residues" evidence="1">
    <location>
        <begin position="139"/>
        <end position="153"/>
    </location>
</feature>
<feature type="compositionally biased region" description="Basic residues" evidence="1">
    <location>
        <begin position="242"/>
        <end position="269"/>
    </location>
</feature>
<dbReference type="AlphaFoldDB" id="A0A6J4TM55"/>